<gene>
    <name evidence="2" type="ORF">ACFSOY_19225</name>
</gene>
<evidence type="ECO:0000259" key="1">
    <source>
        <dbReference type="Pfam" id="PF00561"/>
    </source>
</evidence>
<comment type="caution">
    <text evidence="2">The sequence shown here is derived from an EMBL/GenBank/DDBJ whole genome shotgun (WGS) entry which is preliminary data.</text>
</comment>
<reference evidence="3" key="1">
    <citation type="journal article" date="2019" name="Int. J. Syst. Evol. Microbiol.">
        <title>The Global Catalogue of Microorganisms (GCM) 10K type strain sequencing project: providing services to taxonomists for standard genome sequencing and annotation.</title>
        <authorList>
            <consortium name="The Broad Institute Genomics Platform"/>
            <consortium name="The Broad Institute Genome Sequencing Center for Infectious Disease"/>
            <person name="Wu L."/>
            <person name="Ma J."/>
        </authorList>
    </citation>
    <scope>NUCLEOTIDE SEQUENCE [LARGE SCALE GENOMIC DNA]</scope>
    <source>
        <strain evidence="3">CGMCC 1.13574</strain>
    </source>
</reference>
<keyword evidence="2" id="KW-0378">Hydrolase</keyword>
<dbReference type="SUPFAM" id="SSF53474">
    <property type="entry name" value="alpha/beta-Hydrolases"/>
    <property type="match status" value="1"/>
</dbReference>
<dbReference type="GO" id="GO:0016787">
    <property type="term" value="F:hydrolase activity"/>
    <property type="evidence" value="ECO:0007669"/>
    <property type="project" value="UniProtKB-KW"/>
</dbReference>
<dbReference type="InterPro" id="IPR000073">
    <property type="entry name" value="AB_hydrolase_1"/>
</dbReference>
<evidence type="ECO:0000313" key="3">
    <source>
        <dbReference type="Proteomes" id="UP001597343"/>
    </source>
</evidence>
<organism evidence="2 3">
    <name type="scientific">Tumebacillus lipolyticus</name>
    <dbReference type="NCBI Taxonomy" id="1280370"/>
    <lineage>
        <taxon>Bacteria</taxon>
        <taxon>Bacillati</taxon>
        <taxon>Bacillota</taxon>
        <taxon>Bacilli</taxon>
        <taxon>Bacillales</taxon>
        <taxon>Alicyclobacillaceae</taxon>
        <taxon>Tumebacillus</taxon>
    </lineage>
</organism>
<keyword evidence="3" id="KW-1185">Reference proteome</keyword>
<evidence type="ECO:0000313" key="2">
    <source>
        <dbReference type="EMBL" id="MFD2172102.1"/>
    </source>
</evidence>
<dbReference type="PANTHER" id="PTHR46438:SF11">
    <property type="entry name" value="LIPASE-RELATED"/>
    <property type="match status" value="1"/>
</dbReference>
<proteinExistence type="predicted"/>
<dbReference type="Pfam" id="PF00561">
    <property type="entry name" value="Abhydrolase_1"/>
    <property type="match status" value="1"/>
</dbReference>
<feature type="domain" description="AB hydrolase-1" evidence="1">
    <location>
        <begin position="25"/>
        <end position="256"/>
    </location>
</feature>
<dbReference type="RefSeq" id="WP_386049461.1">
    <property type="nucleotide sequence ID" value="NZ_JBHUIO010000011.1"/>
</dbReference>
<dbReference type="PRINTS" id="PR00111">
    <property type="entry name" value="ABHYDROLASE"/>
</dbReference>
<name>A0ABW5A1J2_9BACL</name>
<dbReference type="PANTHER" id="PTHR46438">
    <property type="entry name" value="ALPHA/BETA-HYDROLASES SUPERFAMILY PROTEIN"/>
    <property type="match status" value="1"/>
</dbReference>
<dbReference type="InterPro" id="IPR029058">
    <property type="entry name" value="AB_hydrolase_fold"/>
</dbReference>
<protein>
    <submittedName>
        <fullName evidence="2">Alpha/beta fold hydrolase</fullName>
    </submittedName>
</protein>
<dbReference type="Gene3D" id="3.40.50.1820">
    <property type="entry name" value="alpha/beta hydrolase"/>
    <property type="match status" value="1"/>
</dbReference>
<accession>A0ABW5A1J2</accession>
<sequence length="283" mass="32057">MSARALHLLVDGGSMHLEVRGQGEPVLLVHGIFASSYCWRLVAEQLAKRYTVYSLDLLGFGMSDMPPDIDYSQSAQARRVLQVVDQLGLSSVRLVGHSMGGEIAAMAACFDATPFSQLVLVAADGFRPAFKPWQRRVLSGAWMGWVVRRTFDEKGFRRFVRRIVTDPTVYGAEEIAHYVAPYRRAEFPLAMRRLAKDREAGIRPEMCSTIQVPTLLLWGEEDRIVPPRIGEQYRELLPNVVHYLTCPNCGHMPMEEYPEWLTRQLVSFFAGDLAETVRADHSW</sequence>
<dbReference type="Proteomes" id="UP001597343">
    <property type="component" value="Unassembled WGS sequence"/>
</dbReference>
<dbReference type="EMBL" id="JBHUIO010000011">
    <property type="protein sequence ID" value="MFD2172102.1"/>
    <property type="molecule type" value="Genomic_DNA"/>
</dbReference>